<dbReference type="GeneID" id="62194995"/>
<name>A0A875S382_EENNA</name>
<dbReference type="RefSeq" id="XP_038777834.1">
    <property type="nucleotide sequence ID" value="XM_038921906.1"/>
</dbReference>
<dbReference type="Pfam" id="PF08700">
    <property type="entry name" value="VPS51_Exo84_N"/>
    <property type="match status" value="1"/>
</dbReference>
<evidence type="ECO:0000256" key="4">
    <source>
        <dbReference type="ARBA" id="ARBA00022448"/>
    </source>
</evidence>
<evidence type="ECO:0000256" key="3">
    <source>
        <dbReference type="ARBA" id="ARBA00020978"/>
    </source>
</evidence>
<evidence type="ECO:0000313" key="8">
    <source>
        <dbReference type="EMBL" id="QPG74269.1"/>
    </source>
</evidence>
<keyword evidence="5" id="KW-0653">Protein transport</keyword>
<protein>
    <recommendedName>
        <fullName evidence="3">Conserved oligomeric Golgi complex subunit 1</fullName>
    </recommendedName>
</protein>
<dbReference type="PANTHER" id="PTHR31658">
    <property type="entry name" value="CONSERVED OLIGOMERIC GOLGI COMPLEX SUBUNIT 1"/>
    <property type="match status" value="1"/>
</dbReference>
<evidence type="ECO:0000313" key="9">
    <source>
        <dbReference type="Proteomes" id="UP000662931"/>
    </source>
</evidence>
<dbReference type="GO" id="GO:0015031">
    <property type="term" value="P:protein transport"/>
    <property type="evidence" value="ECO:0007669"/>
    <property type="project" value="UniProtKB-KW"/>
</dbReference>
<evidence type="ECO:0000256" key="6">
    <source>
        <dbReference type="ARBA" id="ARBA00023034"/>
    </source>
</evidence>
<dbReference type="GO" id="GO:0006891">
    <property type="term" value="P:intra-Golgi vesicle-mediated transport"/>
    <property type="evidence" value="ECO:0007669"/>
    <property type="project" value="InterPro"/>
</dbReference>
<keyword evidence="6" id="KW-0333">Golgi apparatus</keyword>
<gene>
    <name evidence="8" type="ORF">FOA43_001594</name>
</gene>
<dbReference type="InterPro" id="IPR033370">
    <property type="entry name" value="COG1"/>
</dbReference>
<reference evidence="8" key="1">
    <citation type="submission" date="2020-10" db="EMBL/GenBank/DDBJ databases">
        <authorList>
            <person name="Roach M.J.R."/>
        </authorList>
    </citation>
    <scope>NUCLEOTIDE SEQUENCE</scope>
    <source>
        <strain evidence="8">CBS 1945</strain>
    </source>
</reference>
<dbReference type="KEGG" id="bnn:FOA43_001594"/>
<keyword evidence="9" id="KW-1185">Reference proteome</keyword>
<proteinExistence type="inferred from homology"/>
<dbReference type="EMBL" id="CP064812">
    <property type="protein sequence ID" value="QPG74269.1"/>
    <property type="molecule type" value="Genomic_DNA"/>
</dbReference>
<accession>A0A875S382</accession>
<dbReference type="AlphaFoldDB" id="A0A875S382"/>
<evidence type="ECO:0000256" key="5">
    <source>
        <dbReference type="ARBA" id="ARBA00022927"/>
    </source>
</evidence>
<dbReference type="OrthoDB" id="46189at2759"/>
<keyword evidence="7" id="KW-0472">Membrane</keyword>
<dbReference type="PANTHER" id="PTHR31658:SF0">
    <property type="entry name" value="CONSERVED OLIGOMERIC GOLGI COMPLEX SUBUNIT 1"/>
    <property type="match status" value="1"/>
</dbReference>
<evidence type="ECO:0000256" key="7">
    <source>
        <dbReference type="ARBA" id="ARBA00023136"/>
    </source>
</evidence>
<evidence type="ECO:0000256" key="2">
    <source>
        <dbReference type="ARBA" id="ARBA00006653"/>
    </source>
</evidence>
<sequence length="830" mass="95528">MFTELSIKYGEIADMIVAGNSDSIHLKGNMQFASYDVSKLADLSADQLLTEYPVQDLEYIKDALTKDMQSRRAELRDLVGSKYRDLLKAADDIVLMDQLVNKENKMLVGLTFRKAEYNSKALHNLDEFHRRIGMRAKRQAQARSKIIVFRNLVHDSIYSYYNIESSLNSHEEEGISSSSSKDKASMQFVLLAEQLYLIFDVFRDLIEDPERQNAFAIRKIQCLHSQLLKDAENRLTQLSSGYEYEFATNIMIAYVILSNRTPKEALMWFLDLRKAQLFQMDPANDFENCLSYIYVTLNFLSVFETRLSTMLTRQIYSSANCNWMARTSLHKWCSWLDIDVTNYTVHYPLSSTQLKITPSDKYLSDQLSNWKLEITGWIRSVFIEVISNSGSLRSLSGYITKVLISFKKFTSLVDFLCKSVDENSYDPMIEVIMHIWKDKYFSILETMLGEFSNISDSIMKNFSNSGQLNGIHTNHGTNLFKDIDIFDIDKFIGEVSNPDAKNSVIEPLLCQIDTFKDNIKAILCFLASLKKSAFNLERPILSIDDTENSEFWSVMSTKVQKLINESVSFSIKKINEAISKFLTTVELSIGEGSHEPIEYLYMIRILLQLKERLDLSSIYSEFTKIINGQTEEDPCETLKVDLLGNPLLFKLSRPLVKQLTLPIVEEIKGKLRKSEVDATEIELWEEYSQGKKLPTSASMDLEKDLYNLASRLLIVDTDDYSDVYLTEEFSTVRDELVDGLIETISNCLKEQKKEEVKTLSLVAYSNLVFLLCFKVPELSEEKIRDQLESVDVARLSELNSDLTDEKYQSIIISYIISHFKTVRLMYYPLS</sequence>
<dbReference type="Proteomes" id="UP000662931">
    <property type="component" value="Chromosome 1"/>
</dbReference>
<evidence type="ECO:0000256" key="1">
    <source>
        <dbReference type="ARBA" id="ARBA00004395"/>
    </source>
</evidence>
<comment type="similarity">
    <text evidence="2">Belongs to the COG1 family.</text>
</comment>
<dbReference type="GO" id="GO:0000139">
    <property type="term" value="C:Golgi membrane"/>
    <property type="evidence" value="ECO:0007669"/>
    <property type="project" value="UniProtKB-SubCell"/>
</dbReference>
<keyword evidence="4" id="KW-0813">Transport</keyword>
<comment type="subcellular location">
    <subcellularLocation>
        <location evidence="1">Golgi apparatus membrane</location>
        <topology evidence="1">Peripheral membrane protein</topology>
    </subcellularLocation>
</comment>
<dbReference type="GO" id="GO:0017119">
    <property type="term" value="C:Golgi transport complex"/>
    <property type="evidence" value="ECO:0007669"/>
    <property type="project" value="InterPro"/>
</dbReference>
<organism evidence="8 9">
    <name type="scientific">Eeniella nana</name>
    <name type="common">Yeast</name>
    <name type="synonym">Brettanomyces nanus</name>
    <dbReference type="NCBI Taxonomy" id="13502"/>
    <lineage>
        <taxon>Eukaryota</taxon>
        <taxon>Fungi</taxon>
        <taxon>Dikarya</taxon>
        <taxon>Ascomycota</taxon>
        <taxon>Saccharomycotina</taxon>
        <taxon>Pichiomycetes</taxon>
        <taxon>Pichiales</taxon>
        <taxon>Pichiaceae</taxon>
        <taxon>Brettanomyces</taxon>
    </lineage>
</organism>